<protein>
    <submittedName>
        <fullName evidence="1">Uncharacterized protein</fullName>
    </submittedName>
</protein>
<gene>
    <name evidence="1" type="ORF">AGLY_004909</name>
</gene>
<dbReference type="EMBL" id="VYZN01000014">
    <property type="protein sequence ID" value="KAE9539657.1"/>
    <property type="molecule type" value="Genomic_DNA"/>
</dbReference>
<keyword evidence="2" id="KW-1185">Reference proteome</keyword>
<proteinExistence type="predicted"/>
<name>A0A6G0TW51_APHGL</name>
<accession>A0A6G0TW51</accession>
<evidence type="ECO:0000313" key="2">
    <source>
        <dbReference type="Proteomes" id="UP000475862"/>
    </source>
</evidence>
<organism evidence="1 2">
    <name type="scientific">Aphis glycines</name>
    <name type="common">Soybean aphid</name>
    <dbReference type="NCBI Taxonomy" id="307491"/>
    <lineage>
        <taxon>Eukaryota</taxon>
        <taxon>Metazoa</taxon>
        <taxon>Ecdysozoa</taxon>
        <taxon>Arthropoda</taxon>
        <taxon>Hexapoda</taxon>
        <taxon>Insecta</taxon>
        <taxon>Pterygota</taxon>
        <taxon>Neoptera</taxon>
        <taxon>Paraneoptera</taxon>
        <taxon>Hemiptera</taxon>
        <taxon>Sternorrhyncha</taxon>
        <taxon>Aphidomorpha</taxon>
        <taxon>Aphidoidea</taxon>
        <taxon>Aphididae</taxon>
        <taxon>Aphidini</taxon>
        <taxon>Aphis</taxon>
        <taxon>Aphis</taxon>
    </lineage>
</organism>
<dbReference type="AlphaFoldDB" id="A0A6G0TW51"/>
<comment type="caution">
    <text evidence="1">The sequence shown here is derived from an EMBL/GenBank/DDBJ whole genome shotgun (WGS) entry which is preliminary data.</text>
</comment>
<dbReference type="Proteomes" id="UP000475862">
    <property type="component" value="Unassembled WGS sequence"/>
</dbReference>
<reference evidence="1 2" key="1">
    <citation type="submission" date="2019-08" db="EMBL/GenBank/DDBJ databases">
        <title>The genome of the soybean aphid Biotype 1, its phylome, world population structure and adaptation to the North American continent.</title>
        <authorList>
            <person name="Giordano R."/>
            <person name="Donthu R.K."/>
            <person name="Hernandez A.G."/>
            <person name="Wright C.L."/>
            <person name="Zimin A.V."/>
        </authorList>
    </citation>
    <scope>NUCLEOTIDE SEQUENCE [LARGE SCALE GENOMIC DNA]</scope>
    <source>
        <tissue evidence="1">Whole aphids</tissue>
    </source>
</reference>
<evidence type="ECO:0000313" key="1">
    <source>
        <dbReference type="EMBL" id="KAE9539657.1"/>
    </source>
</evidence>
<sequence length="199" mass="22830">MHLRCYCTFSNSCSNLQQQLQRHLVSTRRRQLDVNKRRTTIYKGARRPATADVPKLSTTEHFHDTRPLILFVTHISLLSLTFVQNNHLDLNLILASNSKFTLNKSHLAPLQVLRMQYKSHRIELLHTKLKRSAILLSSQAVTQHHLHTTIKYTSNLLSSGLSTGDGDEPRRPKQHAAVPGQNHFFHTLIERLLSCGWTT</sequence>